<comment type="subcellular location">
    <subcellularLocation>
        <location evidence="1">Membrane</location>
        <topology evidence="1">Multi-pass membrane protein</topology>
    </subcellularLocation>
</comment>
<comment type="caution">
    <text evidence="7">The sequence shown here is derived from an EMBL/GenBank/DDBJ whole genome shotgun (WGS) entry which is preliminary data.</text>
</comment>
<feature type="transmembrane region" description="Helical" evidence="6">
    <location>
        <begin position="138"/>
        <end position="160"/>
    </location>
</feature>
<evidence type="ECO:0000313" key="7">
    <source>
        <dbReference type="EMBL" id="MPM36347.1"/>
    </source>
</evidence>
<keyword evidence="4 6" id="KW-1133">Transmembrane helix</keyword>
<dbReference type="PANTHER" id="PTHR31632:SF2">
    <property type="entry name" value="PLASMA MEMBRANE IRON PERMEASE"/>
    <property type="match status" value="1"/>
</dbReference>
<reference evidence="7" key="1">
    <citation type="submission" date="2019-08" db="EMBL/GenBank/DDBJ databases">
        <authorList>
            <person name="Kucharzyk K."/>
            <person name="Murdoch R.W."/>
            <person name="Higgins S."/>
            <person name="Loffler F."/>
        </authorList>
    </citation>
    <scope>NUCLEOTIDE SEQUENCE</scope>
</reference>
<feature type="transmembrane region" description="Helical" evidence="6">
    <location>
        <begin position="167"/>
        <end position="187"/>
    </location>
</feature>
<dbReference type="GO" id="GO:0015093">
    <property type="term" value="F:ferrous iron transmembrane transporter activity"/>
    <property type="evidence" value="ECO:0007669"/>
    <property type="project" value="TreeGrafter"/>
</dbReference>
<organism evidence="7">
    <name type="scientific">bioreactor metagenome</name>
    <dbReference type="NCBI Taxonomy" id="1076179"/>
    <lineage>
        <taxon>unclassified sequences</taxon>
        <taxon>metagenomes</taxon>
        <taxon>ecological metagenomes</taxon>
    </lineage>
</organism>
<evidence type="ECO:0000256" key="3">
    <source>
        <dbReference type="ARBA" id="ARBA00022692"/>
    </source>
</evidence>
<evidence type="ECO:0008006" key="8">
    <source>
        <dbReference type="Google" id="ProtNLM"/>
    </source>
</evidence>
<name>A0A644Z6U6_9ZZZZ</name>
<dbReference type="InterPro" id="IPR004923">
    <property type="entry name" value="FTR1/Fip1/EfeU"/>
</dbReference>
<evidence type="ECO:0000256" key="6">
    <source>
        <dbReference type="SAM" id="Phobius"/>
    </source>
</evidence>
<gene>
    <name evidence="7" type="ORF">SDC9_82942</name>
</gene>
<feature type="transmembrane region" description="Helical" evidence="6">
    <location>
        <begin position="111"/>
        <end position="132"/>
    </location>
</feature>
<evidence type="ECO:0000256" key="4">
    <source>
        <dbReference type="ARBA" id="ARBA00022989"/>
    </source>
</evidence>
<keyword evidence="3 6" id="KW-0812">Transmembrane</keyword>
<feature type="transmembrane region" description="Helical" evidence="6">
    <location>
        <begin position="199"/>
        <end position="220"/>
    </location>
</feature>
<dbReference type="AlphaFoldDB" id="A0A644Z6U6"/>
<evidence type="ECO:0000256" key="5">
    <source>
        <dbReference type="ARBA" id="ARBA00023136"/>
    </source>
</evidence>
<accession>A0A644Z6U6</accession>
<comment type="similarity">
    <text evidence="2">Belongs to the oxidase-dependent Fe transporter (OFeT) (TC 9.A.10.1) family.</text>
</comment>
<sequence length="232" mass="25541">MFAPFLICFREGIEIFLVIIPLVVYFNKNKLYNMTKSVFIGGALGAFFAAVIASIIFSQVALLNGPAGELFDGLLGIVLAALVLYSVVLLRKSKTFNTNPDEKFISLSRKGVSIIAGITIFREMLEATLFILTSSETSPIIVVGMSILGFITAALLVYLVSKEISNYNIGVVFYILNLFLVGLGAYYFGDGLEVLFSSYIPQIFTIGILVYAIPSYIIIVKKDLKKLMNRIK</sequence>
<feature type="transmembrane region" description="Helical" evidence="6">
    <location>
        <begin position="38"/>
        <end position="58"/>
    </location>
</feature>
<evidence type="ECO:0000256" key="1">
    <source>
        <dbReference type="ARBA" id="ARBA00004141"/>
    </source>
</evidence>
<evidence type="ECO:0000256" key="2">
    <source>
        <dbReference type="ARBA" id="ARBA00008333"/>
    </source>
</evidence>
<dbReference type="Pfam" id="PF03239">
    <property type="entry name" value="FTR1"/>
    <property type="match status" value="1"/>
</dbReference>
<keyword evidence="5 6" id="KW-0472">Membrane</keyword>
<dbReference type="PANTHER" id="PTHR31632">
    <property type="entry name" value="IRON TRANSPORTER FTH1"/>
    <property type="match status" value="1"/>
</dbReference>
<proteinExistence type="inferred from homology"/>
<feature type="transmembrane region" description="Helical" evidence="6">
    <location>
        <begin position="70"/>
        <end position="90"/>
    </location>
</feature>
<dbReference type="GO" id="GO:0033573">
    <property type="term" value="C:high-affinity iron permease complex"/>
    <property type="evidence" value="ECO:0007669"/>
    <property type="project" value="InterPro"/>
</dbReference>
<protein>
    <recommendedName>
        <fullName evidence="8">Ferrous iron permease EfeU</fullName>
    </recommendedName>
</protein>
<dbReference type="EMBL" id="VSSQ01007579">
    <property type="protein sequence ID" value="MPM36347.1"/>
    <property type="molecule type" value="Genomic_DNA"/>
</dbReference>
<feature type="transmembrane region" description="Helical" evidence="6">
    <location>
        <begin position="6"/>
        <end position="26"/>
    </location>
</feature>